<evidence type="ECO:0000256" key="3">
    <source>
        <dbReference type="ARBA" id="ARBA00022475"/>
    </source>
</evidence>
<feature type="transmembrane region" description="Helical" evidence="8">
    <location>
        <begin position="143"/>
        <end position="164"/>
    </location>
</feature>
<dbReference type="Proteomes" id="UP000562254">
    <property type="component" value="Unassembled WGS sequence"/>
</dbReference>
<dbReference type="Gene3D" id="1.10.3720.10">
    <property type="entry name" value="MetI-like"/>
    <property type="match status" value="1"/>
</dbReference>
<feature type="transmembrane region" description="Helical" evidence="8">
    <location>
        <begin position="176"/>
        <end position="202"/>
    </location>
</feature>
<feature type="region of interest" description="Disordered" evidence="9">
    <location>
        <begin position="57"/>
        <end position="79"/>
    </location>
</feature>
<evidence type="ECO:0000256" key="1">
    <source>
        <dbReference type="ARBA" id="ARBA00004429"/>
    </source>
</evidence>
<keyword evidence="7 8" id="KW-0472">Membrane</keyword>
<evidence type="ECO:0000256" key="9">
    <source>
        <dbReference type="SAM" id="MobiDB-lite"/>
    </source>
</evidence>
<dbReference type="PANTHER" id="PTHR30465:SF66">
    <property type="entry name" value="INNER MEMBRANE ABC TRANSPORTER PERMEASE PROTEIN YEJB"/>
    <property type="match status" value="1"/>
</dbReference>
<evidence type="ECO:0000256" key="7">
    <source>
        <dbReference type="ARBA" id="ARBA00023136"/>
    </source>
</evidence>
<keyword evidence="2 8" id="KW-0813">Transport</keyword>
<keyword evidence="4" id="KW-0997">Cell inner membrane</keyword>
<dbReference type="InterPro" id="IPR000515">
    <property type="entry name" value="MetI-like"/>
</dbReference>
<feature type="transmembrane region" description="Helical" evidence="8">
    <location>
        <begin position="337"/>
        <end position="363"/>
    </location>
</feature>
<dbReference type="RefSeq" id="WP_184481892.1">
    <property type="nucleotide sequence ID" value="NZ_JAAEDJ010000077.1"/>
</dbReference>
<keyword evidence="12" id="KW-1185">Reference proteome</keyword>
<reference evidence="11 12" key="1">
    <citation type="submission" date="2020-08" db="EMBL/GenBank/DDBJ databases">
        <title>Genomic Encyclopedia of Type Strains, Phase IV (KMG-IV): sequencing the most valuable type-strain genomes for metagenomic binning, comparative biology and taxonomic classification.</title>
        <authorList>
            <person name="Goeker M."/>
        </authorList>
    </citation>
    <scope>NUCLEOTIDE SEQUENCE [LARGE SCALE GENOMIC DNA]</scope>
    <source>
        <strain evidence="11 12">DSM 25895</strain>
    </source>
</reference>
<dbReference type="GO" id="GO:0042884">
    <property type="term" value="P:microcin transport"/>
    <property type="evidence" value="ECO:0007669"/>
    <property type="project" value="TreeGrafter"/>
</dbReference>
<dbReference type="CDD" id="cd06261">
    <property type="entry name" value="TM_PBP2"/>
    <property type="match status" value="1"/>
</dbReference>
<comment type="caution">
    <text evidence="11">The sequence shown here is derived from an EMBL/GenBank/DDBJ whole genome shotgun (WGS) entry which is preliminary data.</text>
</comment>
<evidence type="ECO:0000313" key="12">
    <source>
        <dbReference type="Proteomes" id="UP000562254"/>
    </source>
</evidence>
<evidence type="ECO:0000259" key="10">
    <source>
        <dbReference type="PROSITE" id="PS50928"/>
    </source>
</evidence>
<accession>A0A840XQ95</accession>
<keyword evidence="3" id="KW-1003">Cell membrane</keyword>
<feature type="transmembrane region" description="Helical" evidence="8">
    <location>
        <begin position="232"/>
        <end position="255"/>
    </location>
</feature>
<dbReference type="SUPFAM" id="SSF161098">
    <property type="entry name" value="MetI-like"/>
    <property type="match status" value="1"/>
</dbReference>
<evidence type="ECO:0000313" key="11">
    <source>
        <dbReference type="EMBL" id="MBB5688869.1"/>
    </source>
</evidence>
<feature type="transmembrane region" description="Helical" evidence="8">
    <location>
        <begin position="9"/>
        <end position="30"/>
    </location>
</feature>
<comment type="similarity">
    <text evidence="8">Belongs to the binding-protein-dependent transport system permease family.</text>
</comment>
<dbReference type="EMBL" id="JACIJE010000002">
    <property type="protein sequence ID" value="MBB5688869.1"/>
    <property type="molecule type" value="Genomic_DNA"/>
</dbReference>
<name>A0A840XQ95_9PROT</name>
<dbReference type="Pfam" id="PF00528">
    <property type="entry name" value="BPD_transp_1"/>
    <property type="match status" value="1"/>
</dbReference>
<sequence length="373" mass="40588">MAAYLLRRLLLVVPTLFGIILINFAVVQFAPGGPVEQMLAELRGEGQSVLGRVTGEGGGEVRAPASEMRAGTGAGGDAPVGTYRGARGLDPAIVAEIERAFGFDKPATTRFMEMLGGYLRFDFGRSLFRDRPVVDLILEKMPVSISLGLWSTLIIYLVSIPLGIRKAVRDGSRFDVMTSGVVLVGYAIPGFLFAILLVVLFAGGSFLQWFPLRGLASPGAAELPFLERALDYAWHMVLPTLTLVIGGFAGLTMLTKNSFLDEIGKQYVVTARAKGNTERRILYGHVFRNAMLLIIAGFPAAFIGILFTGALLTEIIFSLDGLGLLGFESAIRRDYPVMFATLYIFTLLGLVMQIVGDFTYTLVDPRIDFEARR</sequence>
<evidence type="ECO:0000256" key="4">
    <source>
        <dbReference type="ARBA" id="ARBA00022519"/>
    </source>
</evidence>
<feature type="domain" description="ABC transmembrane type-1" evidence="10">
    <location>
        <begin position="141"/>
        <end position="356"/>
    </location>
</feature>
<gene>
    <name evidence="11" type="ORF">FHS88_000985</name>
</gene>
<proteinExistence type="inferred from homology"/>
<organism evidence="11 12">
    <name type="scientific">Neoroseomonas alkaliterrae</name>
    <dbReference type="NCBI Taxonomy" id="1452450"/>
    <lineage>
        <taxon>Bacteria</taxon>
        <taxon>Pseudomonadati</taxon>
        <taxon>Pseudomonadota</taxon>
        <taxon>Alphaproteobacteria</taxon>
        <taxon>Acetobacterales</taxon>
        <taxon>Acetobacteraceae</taxon>
        <taxon>Neoroseomonas</taxon>
    </lineage>
</organism>
<comment type="subcellular location">
    <subcellularLocation>
        <location evidence="1">Cell inner membrane</location>
        <topology evidence="1">Multi-pass membrane protein</topology>
    </subcellularLocation>
    <subcellularLocation>
        <location evidence="8">Cell membrane</location>
        <topology evidence="8">Multi-pass membrane protein</topology>
    </subcellularLocation>
</comment>
<protein>
    <submittedName>
        <fullName evidence="11">Microcin C transport system permease protein</fullName>
    </submittedName>
</protein>
<dbReference type="GO" id="GO:0055085">
    <property type="term" value="P:transmembrane transport"/>
    <property type="evidence" value="ECO:0007669"/>
    <property type="project" value="InterPro"/>
</dbReference>
<dbReference type="InterPro" id="IPR035906">
    <property type="entry name" value="MetI-like_sf"/>
</dbReference>
<dbReference type="PROSITE" id="PS50928">
    <property type="entry name" value="ABC_TM1"/>
    <property type="match status" value="1"/>
</dbReference>
<evidence type="ECO:0000256" key="6">
    <source>
        <dbReference type="ARBA" id="ARBA00022989"/>
    </source>
</evidence>
<dbReference type="AlphaFoldDB" id="A0A840XQ95"/>
<evidence type="ECO:0000256" key="8">
    <source>
        <dbReference type="RuleBase" id="RU363032"/>
    </source>
</evidence>
<feature type="transmembrane region" description="Helical" evidence="8">
    <location>
        <begin position="290"/>
        <end position="317"/>
    </location>
</feature>
<dbReference type="NCBIfam" id="NF011712">
    <property type="entry name" value="PRK15133.1"/>
    <property type="match status" value="1"/>
</dbReference>
<evidence type="ECO:0000256" key="5">
    <source>
        <dbReference type="ARBA" id="ARBA00022692"/>
    </source>
</evidence>
<evidence type="ECO:0000256" key="2">
    <source>
        <dbReference type="ARBA" id="ARBA00022448"/>
    </source>
</evidence>
<keyword evidence="6 8" id="KW-1133">Transmembrane helix</keyword>
<dbReference type="PANTHER" id="PTHR30465">
    <property type="entry name" value="INNER MEMBRANE ABC TRANSPORTER"/>
    <property type="match status" value="1"/>
</dbReference>
<dbReference type="GO" id="GO:0005886">
    <property type="term" value="C:plasma membrane"/>
    <property type="evidence" value="ECO:0007669"/>
    <property type="project" value="UniProtKB-SubCell"/>
</dbReference>
<dbReference type="FunFam" id="1.10.3720.10:FF:000014">
    <property type="entry name" value="Microcin C ABC transporter permease YejB"/>
    <property type="match status" value="1"/>
</dbReference>
<keyword evidence="5 8" id="KW-0812">Transmembrane</keyword>